<comment type="subcellular location">
    <subcellularLocation>
        <location evidence="1">Membrane</location>
        <topology evidence="1">Multi-pass membrane protein</topology>
    </subcellularLocation>
</comment>
<comment type="caution">
    <text evidence="8">The sequence shown here is derived from an EMBL/GenBank/DDBJ whole genome shotgun (WGS) entry which is preliminary data.</text>
</comment>
<name>A0A9W7EII5_9STRA</name>
<feature type="transmembrane region" description="Helical" evidence="7">
    <location>
        <begin position="287"/>
        <end position="313"/>
    </location>
</feature>
<dbReference type="SUPFAM" id="SSF103473">
    <property type="entry name" value="MFS general substrate transporter"/>
    <property type="match status" value="1"/>
</dbReference>
<keyword evidence="4 7" id="KW-0732">Signal</keyword>
<feature type="transmembrane region" description="Helical" evidence="7">
    <location>
        <begin position="221"/>
        <end position="243"/>
    </location>
</feature>
<protein>
    <recommendedName>
        <fullName evidence="7">Transmembrane 9 superfamily member</fullName>
    </recommendedName>
</protein>
<dbReference type="PANTHER" id="PTHR10766">
    <property type="entry name" value="TRANSMEMBRANE 9 SUPERFAMILY PROTEIN"/>
    <property type="match status" value="1"/>
</dbReference>
<evidence type="ECO:0000313" key="9">
    <source>
        <dbReference type="Proteomes" id="UP001162640"/>
    </source>
</evidence>
<evidence type="ECO:0000256" key="5">
    <source>
        <dbReference type="ARBA" id="ARBA00022989"/>
    </source>
</evidence>
<dbReference type="AlphaFoldDB" id="A0A9W7EII5"/>
<keyword evidence="3 7" id="KW-0812">Transmembrane</keyword>
<keyword evidence="5 7" id="KW-1133">Transmembrane helix</keyword>
<evidence type="ECO:0000256" key="3">
    <source>
        <dbReference type="ARBA" id="ARBA00022692"/>
    </source>
</evidence>
<evidence type="ECO:0000256" key="4">
    <source>
        <dbReference type="ARBA" id="ARBA00022729"/>
    </source>
</evidence>
<proteinExistence type="inferred from homology"/>
<evidence type="ECO:0000256" key="7">
    <source>
        <dbReference type="RuleBase" id="RU363079"/>
    </source>
</evidence>
<comment type="similarity">
    <text evidence="2 7">Belongs to the nonaspanin (TM9SF) (TC 9.A.2) family.</text>
</comment>
<feature type="transmembrane region" description="Helical" evidence="7">
    <location>
        <begin position="394"/>
        <end position="416"/>
    </location>
</feature>
<dbReference type="EMBL" id="BLQM01000278">
    <property type="protein sequence ID" value="GMH80223.1"/>
    <property type="molecule type" value="Genomic_DNA"/>
</dbReference>
<dbReference type="GO" id="GO:0016020">
    <property type="term" value="C:membrane"/>
    <property type="evidence" value="ECO:0007669"/>
    <property type="project" value="UniProtKB-SubCell"/>
</dbReference>
<dbReference type="Pfam" id="PF02990">
    <property type="entry name" value="EMP70"/>
    <property type="match status" value="1"/>
</dbReference>
<feature type="signal peptide" evidence="7">
    <location>
        <begin position="1"/>
        <end position="23"/>
    </location>
</feature>
<comment type="caution">
    <text evidence="7">Lacks conserved residue(s) required for the propagation of feature annotation.</text>
</comment>
<organism evidence="8 9">
    <name type="scientific">Triparma laevis f. inornata</name>
    <dbReference type="NCBI Taxonomy" id="1714386"/>
    <lineage>
        <taxon>Eukaryota</taxon>
        <taxon>Sar</taxon>
        <taxon>Stramenopiles</taxon>
        <taxon>Ochrophyta</taxon>
        <taxon>Bolidophyceae</taxon>
        <taxon>Parmales</taxon>
        <taxon>Triparmaceae</taxon>
        <taxon>Triparma</taxon>
    </lineage>
</organism>
<dbReference type="PANTHER" id="PTHR10766:SF41">
    <property type="entry name" value="TRANSMEMBRANE 9 SUPERFAMILY MEMBER 3"/>
    <property type="match status" value="1"/>
</dbReference>
<dbReference type="InterPro" id="IPR004240">
    <property type="entry name" value="EMP70"/>
</dbReference>
<feature type="transmembrane region" description="Helical" evidence="7">
    <location>
        <begin position="368"/>
        <end position="388"/>
    </location>
</feature>
<dbReference type="GO" id="GO:0072657">
    <property type="term" value="P:protein localization to membrane"/>
    <property type="evidence" value="ECO:0007669"/>
    <property type="project" value="TreeGrafter"/>
</dbReference>
<reference evidence="9" key="1">
    <citation type="journal article" date="2023" name="Commun. Biol.">
        <title>Genome analysis of Parmales, the sister group of diatoms, reveals the evolutionary specialization of diatoms from phago-mixotrophs to photoautotrophs.</title>
        <authorList>
            <person name="Ban H."/>
            <person name="Sato S."/>
            <person name="Yoshikawa S."/>
            <person name="Yamada K."/>
            <person name="Nakamura Y."/>
            <person name="Ichinomiya M."/>
            <person name="Sato N."/>
            <person name="Blanc-Mathieu R."/>
            <person name="Endo H."/>
            <person name="Kuwata A."/>
            <person name="Ogata H."/>
        </authorList>
    </citation>
    <scope>NUCLEOTIDE SEQUENCE [LARGE SCALE GENOMIC DNA]</scope>
</reference>
<sequence>MTSHFPLLLSLLLLLLLLPSTLASLSTHKYTPSSRVILYVNKIGPYANPQETYSYYSLPWCRPDDGHEVNIKKEGISIGETLEGHELRSSGYHIFFSTNSPHKETSCTQTLSKYDVNELKKAVEEQYFYQMYFDDLPVWGMVGERTREGGDYIFTQRHLSVGYNNDRIVEVNMTSDGLEPIEVGHELEFSLTVTWEKSTKSFHNRFERYLDNEFFEHQIHWFSIFNAFMMVIFLCGMVALILVRTLRKDYQKYEREEEVDLEGMERSLVEDSGWKQVHGDVFRPPQYLMVFSALLGTGWQLIVIVAGVILFAIAGPVHGDVYEERGEVITAFIVCYTLSSVVAGYTSGRYYRQFFPTPRLEAASRWQMTMGLTVLLLPCISAFVLSGLNSISLYYGTTASIPFVVMFKIFAIWCFVR</sequence>
<evidence type="ECO:0000256" key="1">
    <source>
        <dbReference type="ARBA" id="ARBA00004141"/>
    </source>
</evidence>
<keyword evidence="6 7" id="KW-0472">Membrane</keyword>
<feature type="transmembrane region" description="Helical" evidence="7">
    <location>
        <begin position="328"/>
        <end position="347"/>
    </location>
</feature>
<dbReference type="InterPro" id="IPR036259">
    <property type="entry name" value="MFS_trans_sf"/>
</dbReference>
<evidence type="ECO:0000313" key="8">
    <source>
        <dbReference type="EMBL" id="GMH80223.1"/>
    </source>
</evidence>
<evidence type="ECO:0000256" key="2">
    <source>
        <dbReference type="ARBA" id="ARBA00005227"/>
    </source>
</evidence>
<dbReference type="Proteomes" id="UP001162640">
    <property type="component" value="Unassembled WGS sequence"/>
</dbReference>
<feature type="chain" id="PRO_5041013973" description="Transmembrane 9 superfamily member" evidence="7">
    <location>
        <begin position="24"/>
        <end position="417"/>
    </location>
</feature>
<accession>A0A9W7EII5</accession>
<gene>
    <name evidence="8" type="ORF">TL16_g08455</name>
</gene>
<evidence type="ECO:0000256" key="6">
    <source>
        <dbReference type="ARBA" id="ARBA00023136"/>
    </source>
</evidence>